<evidence type="ECO:0000313" key="3">
    <source>
        <dbReference type="Proteomes" id="UP000248584"/>
    </source>
</evidence>
<keyword evidence="1" id="KW-0812">Transmembrane</keyword>
<keyword evidence="1" id="KW-1133">Transmembrane helix</keyword>
<organism evidence="2 3">
    <name type="scientific">Nonlabens dokdonensis</name>
    <dbReference type="NCBI Taxonomy" id="328515"/>
    <lineage>
        <taxon>Bacteria</taxon>
        <taxon>Pseudomonadati</taxon>
        <taxon>Bacteroidota</taxon>
        <taxon>Flavobacteriia</taxon>
        <taxon>Flavobacteriales</taxon>
        <taxon>Flavobacteriaceae</taxon>
        <taxon>Nonlabens</taxon>
    </lineage>
</organism>
<evidence type="ECO:0000313" key="2">
    <source>
        <dbReference type="EMBL" id="PZX44185.1"/>
    </source>
</evidence>
<keyword evidence="3" id="KW-1185">Reference proteome</keyword>
<dbReference type="Proteomes" id="UP000248584">
    <property type="component" value="Unassembled WGS sequence"/>
</dbReference>
<gene>
    <name evidence="2" type="ORF">LX97_01194</name>
</gene>
<reference evidence="2 3" key="1">
    <citation type="submission" date="2018-06" db="EMBL/GenBank/DDBJ databases">
        <title>Genomic Encyclopedia of Archaeal and Bacterial Type Strains, Phase II (KMG-II): from individual species to whole genera.</title>
        <authorList>
            <person name="Goeker M."/>
        </authorList>
    </citation>
    <scope>NUCLEOTIDE SEQUENCE [LARGE SCALE GENOMIC DNA]</scope>
    <source>
        <strain evidence="2 3">DSM 17205</strain>
    </source>
</reference>
<keyword evidence="1" id="KW-0472">Membrane</keyword>
<evidence type="ECO:0000256" key="1">
    <source>
        <dbReference type="SAM" id="Phobius"/>
    </source>
</evidence>
<dbReference type="RefSeq" id="WP_015362031.1">
    <property type="nucleotide sequence ID" value="NZ_QKZR01000001.1"/>
</dbReference>
<comment type="caution">
    <text evidence="2">The sequence shown here is derived from an EMBL/GenBank/DDBJ whole genome shotgun (WGS) entry which is preliminary data.</text>
</comment>
<proteinExistence type="predicted"/>
<dbReference type="EMBL" id="QKZR01000001">
    <property type="protein sequence ID" value="PZX44185.1"/>
    <property type="molecule type" value="Genomic_DNA"/>
</dbReference>
<accession>A0ABX5Q2A7</accession>
<feature type="transmembrane region" description="Helical" evidence="1">
    <location>
        <begin position="7"/>
        <end position="27"/>
    </location>
</feature>
<name>A0ABX5Q2A7_9FLAO</name>
<protein>
    <submittedName>
        <fullName evidence="2">Uncharacterized protein</fullName>
    </submittedName>
</protein>
<sequence length="54" mass="5851">MKIKKPLLSTYIFAGILLAGIVVLYILTSAALNPTSATTNNSTYTEILHLDQNV</sequence>